<dbReference type="GO" id="GO:0015293">
    <property type="term" value="F:symporter activity"/>
    <property type="evidence" value="ECO:0007669"/>
    <property type="project" value="InterPro"/>
</dbReference>
<dbReference type="EMBL" id="BARU01026070">
    <property type="protein sequence ID" value="GAH73787.1"/>
    <property type="molecule type" value="Genomic_DNA"/>
</dbReference>
<dbReference type="InterPro" id="IPR039672">
    <property type="entry name" value="MFS_2"/>
</dbReference>
<evidence type="ECO:0000256" key="1">
    <source>
        <dbReference type="SAM" id="Phobius"/>
    </source>
</evidence>
<dbReference type="PANTHER" id="PTHR11328">
    <property type="entry name" value="MAJOR FACILITATOR SUPERFAMILY DOMAIN-CONTAINING PROTEIN"/>
    <property type="match status" value="1"/>
</dbReference>
<evidence type="ECO:0000313" key="2">
    <source>
        <dbReference type="EMBL" id="GAH73787.1"/>
    </source>
</evidence>
<keyword evidence="1" id="KW-0472">Membrane</keyword>
<dbReference type="SUPFAM" id="SSF103473">
    <property type="entry name" value="MFS general substrate transporter"/>
    <property type="match status" value="1"/>
</dbReference>
<feature type="transmembrane region" description="Helical" evidence="1">
    <location>
        <begin position="6"/>
        <end position="24"/>
    </location>
</feature>
<dbReference type="GO" id="GO:0008643">
    <property type="term" value="P:carbohydrate transport"/>
    <property type="evidence" value="ECO:0007669"/>
    <property type="project" value="InterPro"/>
</dbReference>
<name>X1HWE3_9ZZZZ</name>
<feature type="transmembrane region" description="Helical" evidence="1">
    <location>
        <begin position="227"/>
        <end position="251"/>
    </location>
</feature>
<feature type="transmembrane region" description="Helical" evidence="1">
    <location>
        <begin position="147"/>
        <end position="172"/>
    </location>
</feature>
<dbReference type="GO" id="GO:0005886">
    <property type="term" value="C:plasma membrane"/>
    <property type="evidence" value="ECO:0007669"/>
    <property type="project" value="TreeGrafter"/>
</dbReference>
<proteinExistence type="predicted"/>
<gene>
    <name evidence="2" type="ORF">S03H2_41923</name>
</gene>
<feature type="transmembrane region" description="Helical" evidence="1">
    <location>
        <begin position="193"/>
        <end position="215"/>
    </location>
</feature>
<keyword evidence="1" id="KW-1133">Transmembrane helix</keyword>
<dbReference type="Pfam" id="PF13347">
    <property type="entry name" value="MFS_2"/>
    <property type="match status" value="1"/>
</dbReference>
<protein>
    <recommendedName>
        <fullName evidence="3">Major facilitator superfamily (MFS) profile domain-containing protein</fullName>
    </recommendedName>
</protein>
<feature type="non-terminal residue" evidence="2">
    <location>
        <position position="1"/>
    </location>
</feature>
<feature type="transmembrane region" description="Helical" evidence="1">
    <location>
        <begin position="57"/>
        <end position="80"/>
    </location>
</feature>
<dbReference type="InterPro" id="IPR036259">
    <property type="entry name" value="MFS_trans_sf"/>
</dbReference>
<keyword evidence="1" id="KW-0812">Transmembrane</keyword>
<reference evidence="2" key="1">
    <citation type="journal article" date="2014" name="Front. Microbiol.">
        <title>High frequency of phylogenetically diverse reductive dehalogenase-homologous genes in deep subseafloor sedimentary metagenomes.</title>
        <authorList>
            <person name="Kawai M."/>
            <person name="Futagami T."/>
            <person name="Toyoda A."/>
            <person name="Takaki Y."/>
            <person name="Nishi S."/>
            <person name="Hori S."/>
            <person name="Arai W."/>
            <person name="Tsubouchi T."/>
            <person name="Morono Y."/>
            <person name="Uchiyama I."/>
            <person name="Ito T."/>
            <person name="Fujiyama A."/>
            <person name="Inagaki F."/>
            <person name="Takami H."/>
        </authorList>
    </citation>
    <scope>NUCLEOTIDE SEQUENCE</scope>
    <source>
        <strain evidence="2">Expedition CK06-06</strain>
    </source>
</reference>
<sequence length="272" mass="30557">AEFQIFGIVACIIIAITVIIFLKFGPKEKVEFQKDYEKAFSLFNSVKYCVKSKSFRWYIIAEVGNWFVYGMLPTIVPLYAKFVLGTEGLMTSILLGLTFISAAIFMTVLWKPLVRKMGNKKTWIISMSVWAAALIPMMFISDFISGLIVFFLIGVGLSGSLYIIDLVVSDIIDEDEVATGVRREAGYYGVNAFFLRFSNVLVILAIASVFSTVGWQVFEPASVTPDIIFGLRSLMFIFPAIALVISIIAMTQYPLHGEHLKNIREKVKEIHK</sequence>
<evidence type="ECO:0008006" key="3">
    <source>
        <dbReference type="Google" id="ProtNLM"/>
    </source>
</evidence>
<accession>X1HWE3</accession>
<comment type="caution">
    <text evidence="2">The sequence shown here is derived from an EMBL/GenBank/DDBJ whole genome shotgun (WGS) entry which is preliminary data.</text>
</comment>
<feature type="transmembrane region" description="Helical" evidence="1">
    <location>
        <begin position="122"/>
        <end position="141"/>
    </location>
</feature>
<feature type="transmembrane region" description="Helical" evidence="1">
    <location>
        <begin position="92"/>
        <end position="110"/>
    </location>
</feature>
<dbReference type="Gene3D" id="1.20.1250.20">
    <property type="entry name" value="MFS general substrate transporter like domains"/>
    <property type="match status" value="1"/>
</dbReference>
<dbReference type="PANTHER" id="PTHR11328:SF24">
    <property type="entry name" value="MAJOR FACILITATOR SUPERFAMILY (MFS) PROFILE DOMAIN-CONTAINING PROTEIN"/>
    <property type="match status" value="1"/>
</dbReference>
<organism evidence="2">
    <name type="scientific">marine sediment metagenome</name>
    <dbReference type="NCBI Taxonomy" id="412755"/>
    <lineage>
        <taxon>unclassified sequences</taxon>
        <taxon>metagenomes</taxon>
        <taxon>ecological metagenomes</taxon>
    </lineage>
</organism>
<feature type="non-terminal residue" evidence="2">
    <location>
        <position position="272"/>
    </location>
</feature>
<dbReference type="AlphaFoldDB" id="X1HWE3"/>